<dbReference type="PATRIC" id="fig|445710.3.peg.2747"/>
<reference evidence="1 2" key="1">
    <citation type="submission" date="2016-02" db="EMBL/GenBank/DDBJ databases">
        <title>Complete genome sequencing and analysis of ATSB10, Dyella thiooxydans isolated from rhizosphere soil of sunflower (Helianthus annuus L.).</title>
        <authorList>
            <person name="Lee Y."/>
            <person name="Hwangbo K."/>
            <person name="Chung H."/>
            <person name="Yoo J."/>
            <person name="Kim K.Y."/>
            <person name="Sa T.M."/>
            <person name="Um Y."/>
            <person name="Madhaiyan M."/>
        </authorList>
    </citation>
    <scope>NUCLEOTIDE SEQUENCE [LARGE SCALE GENOMIC DNA]</scope>
    <source>
        <strain evidence="1 2">ATSB10</strain>
    </source>
</reference>
<protein>
    <submittedName>
        <fullName evidence="1">Uncharacterized protein</fullName>
    </submittedName>
</protein>
<dbReference type="AlphaFoldDB" id="A0A160N2R4"/>
<sequence length="38" mass="4527">MLCAFIDNSNRNWSMHVIDWMESRHLQNDGSAQIFDED</sequence>
<organism evidence="1 2">
    <name type="scientific">Dyella thiooxydans</name>
    <dbReference type="NCBI Taxonomy" id="445710"/>
    <lineage>
        <taxon>Bacteria</taxon>
        <taxon>Pseudomonadati</taxon>
        <taxon>Pseudomonadota</taxon>
        <taxon>Gammaproteobacteria</taxon>
        <taxon>Lysobacterales</taxon>
        <taxon>Rhodanobacteraceae</taxon>
        <taxon>Dyella</taxon>
    </lineage>
</organism>
<dbReference type="Proteomes" id="UP000077255">
    <property type="component" value="Chromosome"/>
</dbReference>
<dbReference type="KEGG" id="dtx:ATSB10_27570"/>
<evidence type="ECO:0000313" key="1">
    <source>
        <dbReference type="EMBL" id="AND70211.1"/>
    </source>
</evidence>
<evidence type="ECO:0000313" key="2">
    <source>
        <dbReference type="Proteomes" id="UP000077255"/>
    </source>
</evidence>
<accession>A0A160N2R4</accession>
<dbReference type="EMBL" id="CP014841">
    <property type="protein sequence ID" value="AND70211.1"/>
    <property type="molecule type" value="Genomic_DNA"/>
</dbReference>
<proteinExistence type="predicted"/>
<keyword evidence="2" id="KW-1185">Reference proteome</keyword>
<name>A0A160N2R4_9GAMM</name>
<gene>
    <name evidence="1" type="ORF">ATSB10_27570</name>
</gene>